<organism evidence="2 3">
    <name type="scientific">Actinoplanes sandaracinus</name>
    <dbReference type="NCBI Taxonomy" id="3045177"/>
    <lineage>
        <taxon>Bacteria</taxon>
        <taxon>Bacillati</taxon>
        <taxon>Actinomycetota</taxon>
        <taxon>Actinomycetes</taxon>
        <taxon>Micromonosporales</taxon>
        <taxon>Micromonosporaceae</taxon>
        <taxon>Actinoplanes</taxon>
    </lineage>
</organism>
<evidence type="ECO:0000313" key="2">
    <source>
        <dbReference type="EMBL" id="MDI6102823.1"/>
    </source>
</evidence>
<dbReference type="Proteomes" id="UP001241758">
    <property type="component" value="Unassembled WGS sequence"/>
</dbReference>
<keyword evidence="3" id="KW-1185">Reference proteome</keyword>
<sequence length="338" mass="35854">MTTTPTSTARPTQAWEIQTIVLMAAIGASALLSMVLLVSDLVVRSFLLSGPESGLLPLVDAVARHGVSVGRLFLLATIAALAGFLWWRRATRSMLSEAGDRAGTATSHWTIPAWYLSIGAALTIRSQNKAPDDTRDALATMLTWDAVQTGIRLAGLALLLVGVWKIRARVRGVVAETGVAARRPSGKVRLLPPPDRPVAPAPADLGPADDAFWQRVGQLAGSAGGDLALLETTGAVTRRWVLVPSTGELTAVRAALPPGAVVTAFPEPPAATDTTTFAPAPADFYHGFLEDGQSGALRYQVVSPDRMPVFLDRARHARRWALYPTDSRTALHAVVEPA</sequence>
<dbReference type="RefSeq" id="WP_282763907.1">
    <property type="nucleotide sequence ID" value="NZ_JASCTH010000022.1"/>
</dbReference>
<protein>
    <recommendedName>
        <fullName evidence="4">DUF4328 domain-containing protein</fullName>
    </recommendedName>
</protein>
<proteinExistence type="predicted"/>
<comment type="caution">
    <text evidence="2">The sequence shown here is derived from an EMBL/GenBank/DDBJ whole genome shotgun (WGS) entry which is preliminary data.</text>
</comment>
<reference evidence="2 3" key="1">
    <citation type="submission" date="2023-05" db="EMBL/GenBank/DDBJ databases">
        <title>Actinoplanes sp. NEAU-A12 genome sequencing.</title>
        <authorList>
            <person name="Wang Z.-S."/>
        </authorList>
    </citation>
    <scope>NUCLEOTIDE SEQUENCE [LARGE SCALE GENOMIC DNA]</scope>
    <source>
        <strain evidence="2 3">NEAU-A12</strain>
    </source>
</reference>
<keyword evidence="1" id="KW-1133">Transmembrane helix</keyword>
<feature type="transmembrane region" description="Helical" evidence="1">
    <location>
        <begin position="67"/>
        <end position="87"/>
    </location>
</feature>
<feature type="transmembrane region" description="Helical" evidence="1">
    <location>
        <begin position="20"/>
        <end position="47"/>
    </location>
</feature>
<dbReference type="EMBL" id="JASCTH010000022">
    <property type="protein sequence ID" value="MDI6102823.1"/>
    <property type="molecule type" value="Genomic_DNA"/>
</dbReference>
<accession>A0ABT6WSX8</accession>
<keyword evidence="1" id="KW-0812">Transmembrane</keyword>
<evidence type="ECO:0000256" key="1">
    <source>
        <dbReference type="SAM" id="Phobius"/>
    </source>
</evidence>
<gene>
    <name evidence="2" type="ORF">QLQ12_29815</name>
</gene>
<evidence type="ECO:0008006" key="4">
    <source>
        <dbReference type="Google" id="ProtNLM"/>
    </source>
</evidence>
<name>A0ABT6WSX8_9ACTN</name>
<keyword evidence="1" id="KW-0472">Membrane</keyword>
<evidence type="ECO:0000313" key="3">
    <source>
        <dbReference type="Proteomes" id="UP001241758"/>
    </source>
</evidence>